<dbReference type="EMBL" id="UINC01165686">
    <property type="protein sequence ID" value="SVD67218.1"/>
    <property type="molecule type" value="Genomic_DNA"/>
</dbReference>
<organism evidence="2">
    <name type="scientific">marine metagenome</name>
    <dbReference type="NCBI Taxonomy" id="408172"/>
    <lineage>
        <taxon>unclassified sequences</taxon>
        <taxon>metagenomes</taxon>
        <taxon>ecological metagenomes</taxon>
    </lineage>
</organism>
<sequence>ENKMSWFELLEAQPGKITKVSPDGKKLSVQTGPGQSLELDLDKDPNIDVSRTGNKTSIKLNIDNKNKLKKPGQAKPGQQVSIEEGPDYRLQAQRDTMNLSDQAIVELVASLYKKLDQLGHREETDAEYFTDLYKRHPNENVNEEEECSACGGTGWDRSVTSDEDERGCDECGGTGKVEVNEGDGNMEGYLATIDEYVEMLFKHKTDDLRYKAYNDEIAYRIQNAVDDIRTRELGLKPSNIRAKYNKQIESAQKKRVAEGPHDKHIFKAIFMA</sequence>
<feature type="non-terminal residue" evidence="2">
    <location>
        <position position="272"/>
    </location>
</feature>
<evidence type="ECO:0000313" key="2">
    <source>
        <dbReference type="EMBL" id="SVD67218.1"/>
    </source>
</evidence>
<feature type="region of interest" description="Disordered" evidence="1">
    <location>
        <begin position="65"/>
        <end position="85"/>
    </location>
</feature>
<dbReference type="AlphaFoldDB" id="A0A382XA52"/>
<protein>
    <submittedName>
        <fullName evidence="2">Uncharacterized protein</fullName>
    </submittedName>
</protein>
<gene>
    <name evidence="2" type="ORF">METZ01_LOCUS420072</name>
</gene>
<feature type="non-terminal residue" evidence="2">
    <location>
        <position position="1"/>
    </location>
</feature>
<reference evidence="2" key="1">
    <citation type="submission" date="2018-05" db="EMBL/GenBank/DDBJ databases">
        <authorList>
            <person name="Lanie J.A."/>
            <person name="Ng W.-L."/>
            <person name="Kazmierczak K.M."/>
            <person name="Andrzejewski T.M."/>
            <person name="Davidsen T.M."/>
            <person name="Wayne K.J."/>
            <person name="Tettelin H."/>
            <person name="Glass J.I."/>
            <person name="Rusch D."/>
            <person name="Podicherti R."/>
            <person name="Tsui H.-C.T."/>
            <person name="Winkler M.E."/>
        </authorList>
    </citation>
    <scope>NUCLEOTIDE SEQUENCE</scope>
</reference>
<evidence type="ECO:0000256" key="1">
    <source>
        <dbReference type="SAM" id="MobiDB-lite"/>
    </source>
</evidence>
<accession>A0A382XA52</accession>
<feature type="region of interest" description="Disordered" evidence="1">
    <location>
        <begin position="21"/>
        <end position="52"/>
    </location>
</feature>
<proteinExistence type="predicted"/>
<name>A0A382XA52_9ZZZZ</name>
<dbReference type="Gene3D" id="6.20.20.10">
    <property type="match status" value="1"/>
</dbReference>